<reference evidence="2" key="1">
    <citation type="submission" date="2022-07" db="EMBL/GenBank/DDBJ databases">
        <title>Complete genome of MD9.</title>
        <authorList>
            <person name="Cao G."/>
        </authorList>
    </citation>
    <scope>NUCLEOTIDE SEQUENCE</scope>
    <source>
        <strain evidence="2">MD9</strain>
    </source>
</reference>
<dbReference type="Proteomes" id="UP001058744">
    <property type="component" value="Chromosome"/>
</dbReference>
<dbReference type="SMART" id="SM00421">
    <property type="entry name" value="HTH_LUXR"/>
    <property type="match status" value="1"/>
</dbReference>
<dbReference type="InterPro" id="IPR036388">
    <property type="entry name" value="WH-like_DNA-bd_sf"/>
</dbReference>
<dbReference type="EMBL" id="CP101700">
    <property type="protein sequence ID" value="UUC17571.1"/>
    <property type="molecule type" value="Genomic_DNA"/>
</dbReference>
<dbReference type="GO" id="GO:0003677">
    <property type="term" value="F:DNA binding"/>
    <property type="evidence" value="ECO:0007669"/>
    <property type="project" value="InterPro"/>
</dbReference>
<sequence>MTTTATITLGNWQGLLGHGAAPRELECLLAIAGGASGKEAARTLGISEDGVKKRLIALGTKWGVTRRAALVAEAFKRGVISPAVTALALIMAIHGMVGEDQAMRIRRGGNSGERKIETRIATRRAECALAVA</sequence>
<organism evidence="2 3">
    <name type="scientific">Pseudomonas asiatica</name>
    <dbReference type="NCBI Taxonomy" id="2219225"/>
    <lineage>
        <taxon>Bacteria</taxon>
        <taxon>Pseudomonadati</taxon>
        <taxon>Pseudomonadota</taxon>
        <taxon>Gammaproteobacteria</taxon>
        <taxon>Pseudomonadales</taxon>
        <taxon>Pseudomonadaceae</taxon>
        <taxon>Pseudomonas</taxon>
    </lineage>
</organism>
<evidence type="ECO:0000259" key="1">
    <source>
        <dbReference type="SMART" id="SM00421"/>
    </source>
</evidence>
<feature type="domain" description="HTH luxR-type" evidence="1">
    <location>
        <begin position="17"/>
        <end position="74"/>
    </location>
</feature>
<proteinExistence type="predicted"/>
<name>A0AAJ5LJ33_9PSED</name>
<evidence type="ECO:0000313" key="2">
    <source>
        <dbReference type="EMBL" id="UUC17571.1"/>
    </source>
</evidence>
<dbReference type="InterPro" id="IPR016032">
    <property type="entry name" value="Sig_transdc_resp-reg_C-effctor"/>
</dbReference>
<dbReference type="RefSeq" id="WP_256381848.1">
    <property type="nucleotide sequence ID" value="NZ_CP101700.1"/>
</dbReference>
<dbReference type="Gene3D" id="1.10.10.10">
    <property type="entry name" value="Winged helix-like DNA-binding domain superfamily/Winged helix DNA-binding domain"/>
    <property type="match status" value="1"/>
</dbReference>
<dbReference type="GO" id="GO:0006355">
    <property type="term" value="P:regulation of DNA-templated transcription"/>
    <property type="evidence" value="ECO:0007669"/>
    <property type="project" value="InterPro"/>
</dbReference>
<dbReference type="Pfam" id="PF00196">
    <property type="entry name" value="GerE"/>
    <property type="match status" value="1"/>
</dbReference>
<protein>
    <submittedName>
        <fullName evidence="2">LuxR C-terminal-related transcriptional regulator</fullName>
    </submittedName>
</protein>
<evidence type="ECO:0000313" key="3">
    <source>
        <dbReference type="Proteomes" id="UP001058744"/>
    </source>
</evidence>
<dbReference type="SUPFAM" id="SSF46894">
    <property type="entry name" value="C-terminal effector domain of the bipartite response regulators"/>
    <property type="match status" value="1"/>
</dbReference>
<dbReference type="AlphaFoldDB" id="A0AAJ5LJ33"/>
<accession>A0AAJ5LJ33</accession>
<dbReference type="InterPro" id="IPR000792">
    <property type="entry name" value="Tscrpt_reg_LuxR_C"/>
</dbReference>
<gene>
    <name evidence="2" type="ORF">NOV18_20210</name>
</gene>